<dbReference type="EMBL" id="JAZHOU010000002">
    <property type="protein sequence ID" value="MEF3078729.1"/>
    <property type="molecule type" value="Genomic_DNA"/>
</dbReference>
<protein>
    <submittedName>
        <fullName evidence="2">GNAT family N-acetyltransferase</fullName>
    </submittedName>
</protein>
<evidence type="ECO:0000313" key="2">
    <source>
        <dbReference type="EMBL" id="MEF3078729.1"/>
    </source>
</evidence>
<keyword evidence="3" id="KW-1185">Reference proteome</keyword>
<evidence type="ECO:0000259" key="1">
    <source>
        <dbReference type="Pfam" id="PF13302"/>
    </source>
</evidence>
<dbReference type="RefSeq" id="WP_331809506.1">
    <property type="nucleotide sequence ID" value="NZ_JAZHOU010000002.1"/>
</dbReference>
<evidence type="ECO:0000313" key="3">
    <source>
        <dbReference type="Proteomes" id="UP001356704"/>
    </source>
</evidence>
<dbReference type="InterPro" id="IPR051531">
    <property type="entry name" value="N-acetyltransferase"/>
</dbReference>
<dbReference type="SUPFAM" id="SSF55729">
    <property type="entry name" value="Acyl-CoA N-acyltransferases (Nat)"/>
    <property type="match status" value="1"/>
</dbReference>
<reference evidence="2 3" key="1">
    <citation type="submission" date="2024-02" db="EMBL/GenBank/DDBJ databases">
        <title>Winogradskyella poriferorum JCM 12885.</title>
        <authorList>
            <person name="Zhang D.-F."/>
            <person name="Fu Z.-Y."/>
        </authorList>
    </citation>
    <scope>NUCLEOTIDE SEQUENCE [LARGE SCALE GENOMIC DNA]</scope>
    <source>
        <strain evidence="2 3">JCM 12885</strain>
    </source>
</reference>
<gene>
    <name evidence="2" type="ORF">V1468_06930</name>
</gene>
<sequence length="176" mass="20490">MEINPKIETKRLYLRPIKEDDDKDFFELDSNPKVHEFLGNNPVTSIEESRGYIKSILQQYKDYGIGRLAMIKKDTGEFIGWSGLKFEREVRKEFDYYDLGYRLKEKFWGHGFATEAAIASLHYGFNDLKLKEICAAAYARHTVSNIILKKIGLKPSGTFTYDNELCNWYTLQNPTP</sequence>
<name>A0ABU7W6H8_9FLAO</name>
<proteinExistence type="predicted"/>
<dbReference type="PANTHER" id="PTHR43792:SF16">
    <property type="entry name" value="N-ACETYLTRANSFERASE DOMAIN-CONTAINING PROTEIN"/>
    <property type="match status" value="1"/>
</dbReference>
<dbReference type="InterPro" id="IPR016181">
    <property type="entry name" value="Acyl_CoA_acyltransferase"/>
</dbReference>
<organism evidence="2 3">
    <name type="scientific">Winogradskyella poriferorum</name>
    <dbReference type="NCBI Taxonomy" id="307627"/>
    <lineage>
        <taxon>Bacteria</taxon>
        <taxon>Pseudomonadati</taxon>
        <taxon>Bacteroidota</taxon>
        <taxon>Flavobacteriia</taxon>
        <taxon>Flavobacteriales</taxon>
        <taxon>Flavobacteriaceae</taxon>
        <taxon>Winogradskyella</taxon>
    </lineage>
</organism>
<dbReference type="Proteomes" id="UP001356704">
    <property type="component" value="Unassembled WGS sequence"/>
</dbReference>
<dbReference type="Gene3D" id="3.40.630.30">
    <property type="match status" value="1"/>
</dbReference>
<comment type="caution">
    <text evidence="2">The sequence shown here is derived from an EMBL/GenBank/DDBJ whole genome shotgun (WGS) entry which is preliminary data.</text>
</comment>
<feature type="domain" description="N-acetyltransferase" evidence="1">
    <location>
        <begin position="11"/>
        <end position="154"/>
    </location>
</feature>
<dbReference type="InterPro" id="IPR000182">
    <property type="entry name" value="GNAT_dom"/>
</dbReference>
<accession>A0ABU7W6H8</accession>
<dbReference type="Pfam" id="PF13302">
    <property type="entry name" value="Acetyltransf_3"/>
    <property type="match status" value="1"/>
</dbReference>
<dbReference type="PANTHER" id="PTHR43792">
    <property type="entry name" value="GNAT FAMILY, PUTATIVE (AFU_ORTHOLOGUE AFUA_3G00765)-RELATED-RELATED"/>
    <property type="match status" value="1"/>
</dbReference>